<protein>
    <submittedName>
        <fullName evidence="8">Predicted arabinose efflux permease, MFS family</fullName>
    </submittedName>
</protein>
<sequence>MDTTLRATAAQSRMPAALWALTISAFGIGTTEFVIVGLLPVIAGDLGVSIPAAGLLVSFYAIGVAIGAPVLTAMTNKLPRKQLLISLMILFIAGNTLAVFAKGYYLLVAARMLTGFAHGVFFSVGATIAAAIVPPNKRASAIALMFAGLTIAMVTGVPLGTFIGQQLGWRATFMGVALLGAIGLAANMLLLPGNIPNEPAGHWKEQLLVFRNKKVLLGLLTTVLNYAGVFLVFTYLSPLLTSITGIAPALVSIMLLIYGIAVAIGNVTGGKLANKNPLRSLRYILLLQAVALVAFTVTMHSPVPAIINLFIIGGLSFATVPASQLYVVQSAEEMAPATANVASALNIAAFNAGAAIGAYAGGVIVASSAGLAATPWAGAVSLLLAAGVTIVGVRRRNVYATAIAEK</sequence>
<keyword evidence="9" id="KW-1185">Reference proteome</keyword>
<feature type="transmembrane region" description="Helical" evidence="6">
    <location>
        <begin position="48"/>
        <end position="71"/>
    </location>
</feature>
<accession>A0A1I0S4Z7</accession>
<dbReference type="GO" id="GO:0005886">
    <property type="term" value="C:plasma membrane"/>
    <property type="evidence" value="ECO:0007669"/>
    <property type="project" value="UniProtKB-SubCell"/>
</dbReference>
<dbReference type="RefSeq" id="WP_218150372.1">
    <property type="nucleotide sequence ID" value="NZ_FOJG01000002.1"/>
</dbReference>
<feature type="transmembrane region" description="Helical" evidence="6">
    <location>
        <begin position="339"/>
        <end position="361"/>
    </location>
</feature>
<feature type="transmembrane region" description="Helical" evidence="6">
    <location>
        <begin position="305"/>
        <end position="327"/>
    </location>
</feature>
<keyword evidence="2" id="KW-1003">Cell membrane</keyword>
<gene>
    <name evidence="8" type="ORF">SAMN04488122_3569</name>
</gene>
<evidence type="ECO:0000256" key="5">
    <source>
        <dbReference type="ARBA" id="ARBA00023136"/>
    </source>
</evidence>
<dbReference type="Proteomes" id="UP000199310">
    <property type="component" value="Unassembled WGS sequence"/>
</dbReference>
<evidence type="ECO:0000256" key="4">
    <source>
        <dbReference type="ARBA" id="ARBA00022989"/>
    </source>
</evidence>
<dbReference type="SUPFAM" id="SSF103473">
    <property type="entry name" value="MFS general substrate transporter"/>
    <property type="match status" value="1"/>
</dbReference>
<dbReference type="PANTHER" id="PTHR43124:SF8">
    <property type="entry name" value="INNER MEMBRANE TRANSPORT PROTEIN YDHP"/>
    <property type="match status" value="1"/>
</dbReference>
<evidence type="ECO:0000256" key="1">
    <source>
        <dbReference type="ARBA" id="ARBA00004651"/>
    </source>
</evidence>
<feature type="domain" description="Major facilitator superfamily (MFS) profile" evidence="7">
    <location>
        <begin position="17"/>
        <end position="397"/>
    </location>
</feature>
<name>A0A1I0S4Z7_9BACT</name>
<dbReference type="InterPro" id="IPR050189">
    <property type="entry name" value="MFS_Efflux_Transporters"/>
</dbReference>
<dbReference type="PRINTS" id="PR01035">
    <property type="entry name" value="TCRTETA"/>
</dbReference>
<dbReference type="STRING" id="29529.SAMN04488122_3569"/>
<feature type="transmembrane region" description="Helical" evidence="6">
    <location>
        <begin position="113"/>
        <end position="134"/>
    </location>
</feature>
<evidence type="ECO:0000256" key="3">
    <source>
        <dbReference type="ARBA" id="ARBA00022692"/>
    </source>
</evidence>
<evidence type="ECO:0000313" key="8">
    <source>
        <dbReference type="EMBL" id="SEW49773.1"/>
    </source>
</evidence>
<evidence type="ECO:0000259" key="7">
    <source>
        <dbReference type="PROSITE" id="PS50850"/>
    </source>
</evidence>
<organism evidence="8 9">
    <name type="scientific">Chitinophaga arvensicola</name>
    <dbReference type="NCBI Taxonomy" id="29529"/>
    <lineage>
        <taxon>Bacteria</taxon>
        <taxon>Pseudomonadati</taxon>
        <taxon>Bacteroidota</taxon>
        <taxon>Chitinophagia</taxon>
        <taxon>Chitinophagales</taxon>
        <taxon>Chitinophagaceae</taxon>
        <taxon>Chitinophaga</taxon>
    </lineage>
</organism>
<feature type="transmembrane region" description="Helical" evidence="6">
    <location>
        <begin position="280"/>
        <end position="299"/>
    </location>
</feature>
<dbReference type="PANTHER" id="PTHR43124">
    <property type="entry name" value="PURINE EFFLUX PUMP PBUE"/>
    <property type="match status" value="1"/>
</dbReference>
<feature type="transmembrane region" description="Helical" evidence="6">
    <location>
        <begin position="373"/>
        <end position="393"/>
    </location>
</feature>
<dbReference type="Pfam" id="PF07690">
    <property type="entry name" value="MFS_1"/>
    <property type="match status" value="1"/>
</dbReference>
<feature type="transmembrane region" description="Helical" evidence="6">
    <location>
        <begin position="215"/>
        <end position="236"/>
    </location>
</feature>
<evidence type="ECO:0000313" key="9">
    <source>
        <dbReference type="Proteomes" id="UP000199310"/>
    </source>
</evidence>
<dbReference type="GO" id="GO:0022857">
    <property type="term" value="F:transmembrane transporter activity"/>
    <property type="evidence" value="ECO:0007669"/>
    <property type="project" value="InterPro"/>
</dbReference>
<evidence type="ECO:0000256" key="2">
    <source>
        <dbReference type="ARBA" id="ARBA00022475"/>
    </source>
</evidence>
<feature type="transmembrane region" description="Helical" evidence="6">
    <location>
        <begin position="16"/>
        <end position="42"/>
    </location>
</feature>
<dbReference type="InterPro" id="IPR011701">
    <property type="entry name" value="MFS"/>
</dbReference>
<proteinExistence type="predicted"/>
<dbReference type="EMBL" id="FOJG01000002">
    <property type="protein sequence ID" value="SEW49773.1"/>
    <property type="molecule type" value="Genomic_DNA"/>
</dbReference>
<dbReference type="InterPro" id="IPR020846">
    <property type="entry name" value="MFS_dom"/>
</dbReference>
<feature type="transmembrane region" description="Helical" evidence="6">
    <location>
        <begin position="141"/>
        <end position="163"/>
    </location>
</feature>
<evidence type="ECO:0000256" key="6">
    <source>
        <dbReference type="SAM" id="Phobius"/>
    </source>
</evidence>
<comment type="subcellular location">
    <subcellularLocation>
        <location evidence="1">Cell membrane</location>
        <topology evidence="1">Multi-pass membrane protein</topology>
    </subcellularLocation>
</comment>
<dbReference type="PROSITE" id="PS50850">
    <property type="entry name" value="MFS"/>
    <property type="match status" value="1"/>
</dbReference>
<keyword evidence="4 6" id="KW-1133">Transmembrane helix</keyword>
<dbReference type="Gene3D" id="1.20.1250.20">
    <property type="entry name" value="MFS general substrate transporter like domains"/>
    <property type="match status" value="1"/>
</dbReference>
<feature type="transmembrane region" description="Helical" evidence="6">
    <location>
        <begin position="83"/>
        <end position="107"/>
    </location>
</feature>
<dbReference type="InterPro" id="IPR001958">
    <property type="entry name" value="Tet-R_TetA/multi-R_MdtG-like"/>
</dbReference>
<dbReference type="CDD" id="cd17324">
    <property type="entry name" value="MFS_NepI_like"/>
    <property type="match status" value="1"/>
</dbReference>
<dbReference type="InterPro" id="IPR036259">
    <property type="entry name" value="MFS_trans_sf"/>
</dbReference>
<feature type="transmembrane region" description="Helical" evidence="6">
    <location>
        <begin position="169"/>
        <end position="194"/>
    </location>
</feature>
<keyword evidence="3 6" id="KW-0812">Transmembrane</keyword>
<dbReference type="AlphaFoldDB" id="A0A1I0S4Z7"/>
<keyword evidence="5 6" id="KW-0472">Membrane</keyword>
<feature type="transmembrane region" description="Helical" evidence="6">
    <location>
        <begin position="242"/>
        <end position="268"/>
    </location>
</feature>
<reference evidence="9" key="1">
    <citation type="submission" date="2016-10" db="EMBL/GenBank/DDBJ databases">
        <authorList>
            <person name="Varghese N."/>
            <person name="Submissions S."/>
        </authorList>
    </citation>
    <scope>NUCLEOTIDE SEQUENCE [LARGE SCALE GENOMIC DNA]</scope>
    <source>
        <strain evidence="9">DSM 3695</strain>
    </source>
</reference>